<dbReference type="Gene3D" id="3.40.50.2000">
    <property type="entry name" value="Glycogen Phosphorylase B"/>
    <property type="match status" value="2"/>
</dbReference>
<comment type="caution">
    <text evidence="5">The sequence shown here is derived from an EMBL/GenBank/DDBJ whole genome shotgun (WGS) entry which is preliminary data.</text>
</comment>
<dbReference type="InterPro" id="IPR028098">
    <property type="entry name" value="Glyco_trans_4-like_N"/>
</dbReference>
<feature type="region of interest" description="Disordered" evidence="3">
    <location>
        <begin position="393"/>
        <end position="415"/>
    </location>
</feature>
<evidence type="ECO:0000313" key="5">
    <source>
        <dbReference type="EMBL" id="TDL45653.1"/>
    </source>
</evidence>
<reference evidence="5 6" key="1">
    <citation type="submission" date="2019-03" db="EMBL/GenBank/DDBJ databases">
        <title>Genome Sequencing and Assembly of Various Microbes Isolated from Partially Reclaimed Soil and Acid Mine Drainage (AMD) Site.</title>
        <authorList>
            <person name="Steinbock B."/>
            <person name="Bechtold R."/>
            <person name="Sevigny J.L."/>
            <person name="Thomas D."/>
            <person name="Cuthill L.R."/>
            <person name="Aveiro Johannsen E.J."/>
            <person name="Thomas K."/>
            <person name="Ghosh A."/>
        </authorList>
    </citation>
    <scope>NUCLEOTIDE SEQUENCE [LARGE SCALE GENOMIC DNA]</scope>
    <source>
        <strain evidence="5 6">F-B2</strain>
    </source>
</reference>
<dbReference type="Proteomes" id="UP000295633">
    <property type="component" value="Unassembled WGS sequence"/>
</dbReference>
<accession>A0A4V6PNI8</accession>
<dbReference type="Pfam" id="PF13579">
    <property type="entry name" value="Glyco_trans_4_4"/>
    <property type="match status" value="1"/>
</dbReference>
<dbReference type="Pfam" id="PF13692">
    <property type="entry name" value="Glyco_trans_1_4"/>
    <property type="match status" value="1"/>
</dbReference>
<name>A0A4V6PNI8_9MICO</name>
<dbReference type="SUPFAM" id="SSF53756">
    <property type="entry name" value="UDP-Glycosyltransferase/glycogen phosphorylase"/>
    <property type="match status" value="1"/>
</dbReference>
<sequence length="415" mass="45466">MVIEIPRPLDTDADRGRHRTRTLDTQTLRIAMIGTRGVPACYGGFETAVEEVGRRLVERGHDVTVYSRGESTRTSEYLGMRVVHLPAVPVKQLETLSHTGLSAVHAVFGRRTDAAFVFNAANSPFLPLLRARGIPTALHMDGLEWKRSKWGRRGKAYYRWAEEFGVRTADALIADAPGIGEYYDREFGVPTELIRYGAPLLDDAPTDGIRALGLTPGGYHLVVARFEPENHVLEIVAGYRASSASAPLVVVGSAPYAAEYTQRIHAAAGDDPRIRFLGGVYDQDLLDALYFHAMSYVHGHSVGGTNPSLLRAMGAGTAVLAYDVGFNHETLDEHGLFFADAAEATRHFSTLENDPVGVVALGLHARERAAAAFRWEDVTSAYEDLARRLARRDSMHAQGRRARRGGRPHTVRGTG</sequence>
<feature type="compositionally biased region" description="Basic residues" evidence="3">
    <location>
        <begin position="398"/>
        <end position="415"/>
    </location>
</feature>
<dbReference type="STRING" id="273677.BW34_01452"/>
<keyword evidence="1" id="KW-0328">Glycosyltransferase</keyword>
<dbReference type="EMBL" id="SMZX01000001">
    <property type="protein sequence ID" value="TDL45653.1"/>
    <property type="molecule type" value="Genomic_DNA"/>
</dbReference>
<dbReference type="PANTHER" id="PTHR12526:SF636">
    <property type="entry name" value="BLL3647 PROTEIN"/>
    <property type="match status" value="1"/>
</dbReference>
<proteinExistence type="predicted"/>
<protein>
    <submittedName>
        <fullName evidence="5">Glycosyltransferase family 1 protein</fullName>
    </submittedName>
</protein>
<keyword evidence="2 5" id="KW-0808">Transferase</keyword>
<evidence type="ECO:0000256" key="3">
    <source>
        <dbReference type="SAM" id="MobiDB-lite"/>
    </source>
</evidence>
<organism evidence="5 6">
    <name type="scientific">Microbacterium oleivorans</name>
    <dbReference type="NCBI Taxonomy" id="273677"/>
    <lineage>
        <taxon>Bacteria</taxon>
        <taxon>Bacillati</taxon>
        <taxon>Actinomycetota</taxon>
        <taxon>Actinomycetes</taxon>
        <taxon>Micrococcales</taxon>
        <taxon>Microbacteriaceae</taxon>
        <taxon>Microbacterium</taxon>
    </lineage>
</organism>
<evidence type="ECO:0000259" key="4">
    <source>
        <dbReference type="Pfam" id="PF13579"/>
    </source>
</evidence>
<dbReference type="GO" id="GO:0016757">
    <property type="term" value="F:glycosyltransferase activity"/>
    <property type="evidence" value="ECO:0007669"/>
    <property type="project" value="UniProtKB-KW"/>
</dbReference>
<gene>
    <name evidence="5" type="ORF">E2R54_04160</name>
</gene>
<dbReference type="PANTHER" id="PTHR12526">
    <property type="entry name" value="GLYCOSYLTRANSFERASE"/>
    <property type="match status" value="1"/>
</dbReference>
<dbReference type="AlphaFoldDB" id="A0A4V6PNI8"/>
<evidence type="ECO:0000256" key="1">
    <source>
        <dbReference type="ARBA" id="ARBA00022676"/>
    </source>
</evidence>
<feature type="domain" description="Glycosyltransferase subfamily 4-like N-terminal" evidence="4">
    <location>
        <begin position="43"/>
        <end position="195"/>
    </location>
</feature>
<evidence type="ECO:0000313" key="6">
    <source>
        <dbReference type="Proteomes" id="UP000295633"/>
    </source>
</evidence>
<evidence type="ECO:0000256" key="2">
    <source>
        <dbReference type="ARBA" id="ARBA00022679"/>
    </source>
</evidence>
<dbReference type="RefSeq" id="WP_133398799.1">
    <property type="nucleotide sequence ID" value="NZ_SMZX01000001.1"/>
</dbReference>